<evidence type="ECO:0000313" key="2">
    <source>
        <dbReference type="EMBL" id="KDR67562.1"/>
    </source>
</evidence>
<keyword evidence="1" id="KW-1133">Transmembrane helix</keyword>
<proteinExistence type="predicted"/>
<dbReference type="AlphaFoldDB" id="A0A067SC57"/>
<feature type="transmembrane region" description="Helical" evidence="1">
    <location>
        <begin position="29"/>
        <end position="45"/>
    </location>
</feature>
<evidence type="ECO:0000313" key="3">
    <source>
        <dbReference type="Proteomes" id="UP000027222"/>
    </source>
</evidence>
<protein>
    <submittedName>
        <fullName evidence="2">Uncharacterized protein</fullName>
    </submittedName>
</protein>
<accession>A0A067SC57</accession>
<gene>
    <name evidence="2" type="ORF">GALMADRAFT_258234</name>
</gene>
<keyword evidence="3" id="KW-1185">Reference proteome</keyword>
<dbReference type="EMBL" id="KL142414">
    <property type="protein sequence ID" value="KDR67562.1"/>
    <property type="molecule type" value="Genomic_DNA"/>
</dbReference>
<sequence>MCQDIQAALDAGRLLAPCHCVQVRPTPHSFFLLALFLLALLLLVVQPPLGRDRRATHEVNDFSGVPAHSVYASTSLCW</sequence>
<evidence type="ECO:0000256" key="1">
    <source>
        <dbReference type="SAM" id="Phobius"/>
    </source>
</evidence>
<dbReference type="Proteomes" id="UP000027222">
    <property type="component" value="Unassembled WGS sequence"/>
</dbReference>
<keyword evidence="1" id="KW-0472">Membrane</keyword>
<name>A0A067SC57_GALM3</name>
<reference evidence="3" key="1">
    <citation type="journal article" date="2014" name="Proc. Natl. Acad. Sci. U.S.A.">
        <title>Extensive sampling of basidiomycete genomes demonstrates inadequacy of the white-rot/brown-rot paradigm for wood decay fungi.</title>
        <authorList>
            <person name="Riley R."/>
            <person name="Salamov A.A."/>
            <person name="Brown D.W."/>
            <person name="Nagy L.G."/>
            <person name="Floudas D."/>
            <person name="Held B.W."/>
            <person name="Levasseur A."/>
            <person name="Lombard V."/>
            <person name="Morin E."/>
            <person name="Otillar R."/>
            <person name="Lindquist E.A."/>
            <person name="Sun H."/>
            <person name="LaButti K.M."/>
            <person name="Schmutz J."/>
            <person name="Jabbour D."/>
            <person name="Luo H."/>
            <person name="Baker S.E."/>
            <person name="Pisabarro A.G."/>
            <person name="Walton J.D."/>
            <person name="Blanchette R.A."/>
            <person name="Henrissat B."/>
            <person name="Martin F."/>
            <person name="Cullen D."/>
            <person name="Hibbett D.S."/>
            <person name="Grigoriev I.V."/>
        </authorList>
    </citation>
    <scope>NUCLEOTIDE SEQUENCE [LARGE SCALE GENOMIC DNA]</scope>
    <source>
        <strain evidence="3">CBS 339.88</strain>
    </source>
</reference>
<organism evidence="2 3">
    <name type="scientific">Galerina marginata (strain CBS 339.88)</name>
    <dbReference type="NCBI Taxonomy" id="685588"/>
    <lineage>
        <taxon>Eukaryota</taxon>
        <taxon>Fungi</taxon>
        <taxon>Dikarya</taxon>
        <taxon>Basidiomycota</taxon>
        <taxon>Agaricomycotina</taxon>
        <taxon>Agaricomycetes</taxon>
        <taxon>Agaricomycetidae</taxon>
        <taxon>Agaricales</taxon>
        <taxon>Agaricineae</taxon>
        <taxon>Strophariaceae</taxon>
        <taxon>Galerina</taxon>
    </lineage>
</organism>
<dbReference type="HOGENOM" id="CLU_2622205_0_0_1"/>
<keyword evidence="1" id="KW-0812">Transmembrane</keyword>